<evidence type="ECO:0000256" key="1">
    <source>
        <dbReference type="SAM" id="MobiDB-lite"/>
    </source>
</evidence>
<feature type="chain" id="PRO_5046593861" evidence="2">
    <location>
        <begin position="19"/>
        <end position="69"/>
    </location>
</feature>
<feature type="compositionally biased region" description="Basic and acidic residues" evidence="1">
    <location>
        <begin position="33"/>
        <end position="55"/>
    </location>
</feature>
<sequence length="69" mass="7998">MFRILLILITFFSAYLVAEEQQDNDKISVAQVNKEKPDKNKNKRRSNSDDYKSSEEISEDLSVAYPVDI</sequence>
<evidence type="ECO:0000256" key="2">
    <source>
        <dbReference type="SAM" id="SignalP"/>
    </source>
</evidence>
<dbReference type="RefSeq" id="WP_299580206.1">
    <property type="nucleotide sequence ID" value="NZ_JBGMEL010000005.1"/>
</dbReference>
<evidence type="ECO:0000313" key="4">
    <source>
        <dbReference type="Proteomes" id="UP001569414"/>
    </source>
</evidence>
<gene>
    <name evidence="3" type="ORF">ACCI51_07100</name>
</gene>
<feature type="region of interest" description="Disordered" evidence="1">
    <location>
        <begin position="27"/>
        <end position="69"/>
    </location>
</feature>
<dbReference type="EMBL" id="JBGMEL010000005">
    <property type="protein sequence ID" value="MFA0790308.1"/>
    <property type="molecule type" value="Genomic_DNA"/>
</dbReference>
<dbReference type="Proteomes" id="UP001569414">
    <property type="component" value="Unassembled WGS sequence"/>
</dbReference>
<reference evidence="3 4" key="1">
    <citation type="submission" date="2024-08" db="EMBL/GenBank/DDBJ databases">
        <authorList>
            <person name="Ishaq N."/>
        </authorList>
    </citation>
    <scope>NUCLEOTIDE SEQUENCE [LARGE SCALE GENOMIC DNA]</scope>
    <source>
        <strain evidence="3 4">JCM 30400</strain>
    </source>
</reference>
<evidence type="ECO:0000313" key="3">
    <source>
        <dbReference type="EMBL" id="MFA0790308.1"/>
    </source>
</evidence>
<accession>A0ABV4NMQ5</accession>
<keyword evidence="2" id="KW-0732">Signal</keyword>
<organism evidence="3 4">
    <name type="scientific">Microbulbifer echini</name>
    <dbReference type="NCBI Taxonomy" id="1529067"/>
    <lineage>
        <taxon>Bacteria</taxon>
        <taxon>Pseudomonadati</taxon>
        <taxon>Pseudomonadota</taxon>
        <taxon>Gammaproteobacteria</taxon>
        <taxon>Cellvibrionales</taxon>
        <taxon>Microbulbiferaceae</taxon>
        <taxon>Microbulbifer</taxon>
    </lineage>
</organism>
<keyword evidence="4" id="KW-1185">Reference proteome</keyword>
<comment type="caution">
    <text evidence="3">The sequence shown here is derived from an EMBL/GenBank/DDBJ whole genome shotgun (WGS) entry which is preliminary data.</text>
</comment>
<proteinExistence type="predicted"/>
<protein>
    <submittedName>
        <fullName evidence="3">Uncharacterized protein</fullName>
    </submittedName>
</protein>
<feature type="signal peptide" evidence="2">
    <location>
        <begin position="1"/>
        <end position="18"/>
    </location>
</feature>
<name>A0ABV4NMQ5_9GAMM</name>